<comment type="similarity">
    <text evidence="2">Belongs to the VPS37 family.</text>
</comment>
<keyword evidence="5" id="KW-0653">Protein transport</keyword>
<evidence type="ECO:0000256" key="5">
    <source>
        <dbReference type="ARBA" id="ARBA00022927"/>
    </source>
</evidence>
<dbReference type="EMBL" id="JACYCF010000009">
    <property type="protein sequence ID" value="KAF8755320.1"/>
    <property type="molecule type" value="Genomic_DNA"/>
</dbReference>
<evidence type="ECO:0000259" key="6">
    <source>
        <dbReference type="Pfam" id="PF07200"/>
    </source>
</evidence>
<dbReference type="GO" id="GO:0000813">
    <property type="term" value="C:ESCRT I complex"/>
    <property type="evidence" value="ECO:0007669"/>
    <property type="project" value="TreeGrafter"/>
</dbReference>
<sequence length="222" mass="25098">MSITPNTPTAIINPIDLLFVAEILPNGLLATMNTQLIQDFPELANLPREDLEAMLSDPAYFQAIFHSLSHTKALLASQTELGMANEAIAKHNLSLQNELYDLRSTTKDAYDRARDLQNRWAVVDREQREVYQVRIGTNKHVLLINPILAIHPSFLLMRLRHATTAQDDASEAAAAAFVQSSQTAKPAEATSQELDDFVRDFKELRKVYHKRVFWEISGTLER</sequence>
<gene>
    <name evidence="7" type="ORF">RHS01_05672</name>
</gene>
<name>A0A8H7IF82_9AGAM</name>
<evidence type="ECO:0000313" key="7">
    <source>
        <dbReference type="EMBL" id="KAF8755320.1"/>
    </source>
</evidence>
<comment type="subcellular location">
    <subcellularLocation>
        <location evidence="1">Endosome</location>
    </subcellularLocation>
</comment>
<dbReference type="InterPro" id="IPR037202">
    <property type="entry name" value="ESCRT_assembly_dom"/>
</dbReference>
<proteinExistence type="inferred from homology"/>
<dbReference type="SUPFAM" id="SSF140111">
    <property type="entry name" value="Endosomal sorting complex assembly domain"/>
    <property type="match status" value="1"/>
</dbReference>
<keyword evidence="3" id="KW-0813">Transport</keyword>
<evidence type="ECO:0000256" key="2">
    <source>
        <dbReference type="ARBA" id="ARBA00007617"/>
    </source>
</evidence>
<evidence type="ECO:0000256" key="3">
    <source>
        <dbReference type="ARBA" id="ARBA00022448"/>
    </source>
</evidence>
<comment type="caution">
    <text evidence="7">The sequence shown here is derived from an EMBL/GenBank/DDBJ whole genome shotgun (WGS) entry which is preliminary data.</text>
</comment>
<evidence type="ECO:0000256" key="4">
    <source>
        <dbReference type="ARBA" id="ARBA00022753"/>
    </source>
</evidence>
<evidence type="ECO:0000313" key="8">
    <source>
        <dbReference type="Proteomes" id="UP000614334"/>
    </source>
</evidence>
<accession>A0A8H7IF82</accession>
<dbReference type="GO" id="GO:0006623">
    <property type="term" value="P:protein targeting to vacuole"/>
    <property type="evidence" value="ECO:0007669"/>
    <property type="project" value="TreeGrafter"/>
</dbReference>
<organism evidence="7 8">
    <name type="scientific">Rhizoctonia solani</name>
    <dbReference type="NCBI Taxonomy" id="456999"/>
    <lineage>
        <taxon>Eukaryota</taxon>
        <taxon>Fungi</taxon>
        <taxon>Dikarya</taxon>
        <taxon>Basidiomycota</taxon>
        <taxon>Agaricomycotina</taxon>
        <taxon>Agaricomycetes</taxon>
        <taxon>Cantharellales</taxon>
        <taxon>Ceratobasidiaceae</taxon>
        <taxon>Rhizoctonia</taxon>
    </lineage>
</organism>
<reference evidence="7" key="1">
    <citation type="submission" date="2020-09" db="EMBL/GenBank/DDBJ databases">
        <title>Comparative genome analyses of four rice-infecting Rhizoctonia solani isolates reveal extensive enrichment of homogalacturonan modification genes.</title>
        <authorList>
            <person name="Lee D.-Y."/>
            <person name="Jeon J."/>
            <person name="Kim K.-T."/>
            <person name="Cheong K."/>
            <person name="Song H."/>
            <person name="Choi G."/>
            <person name="Ko J."/>
            <person name="Opiyo S.O."/>
            <person name="Zuo S."/>
            <person name="Madhav S."/>
            <person name="Lee Y.-H."/>
            <person name="Wang G.-L."/>
        </authorList>
    </citation>
    <scope>NUCLEOTIDE SEQUENCE</scope>
    <source>
        <strain evidence="7">AG1-IA B2</strain>
    </source>
</reference>
<dbReference type="Proteomes" id="UP000614334">
    <property type="component" value="Unassembled WGS sequence"/>
</dbReference>
<keyword evidence="4" id="KW-0967">Endosome</keyword>
<dbReference type="Pfam" id="PF07200">
    <property type="entry name" value="Mod_r"/>
    <property type="match status" value="2"/>
</dbReference>
<evidence type="ECO:0000256" key="1">
    <source>
        <dbReference type="ARBA" id="ARBA00004177"/>
    </source>
</evidence>
<protein>
    <submittedName>
        <fullName evidence="7">Modifier of rudimentary (Mod(R)) protein</fullName>
    </submittedName>
</protein>
<dbReference type="PANTHER" id="PTHR13678:SF2">
    <property type="entry name" value="VACUOLAR PROTEIN SORTING-ASSOCIATED PROTEIN 37A"/>
    <property type="match status" value="1"/>
</dbReference>
<dbReference type="InterPro" id="IPR009851">
    <property type="entry name" value="Mod_r"/>
</dbReference>
<dbReference type="AlphaFoldDB" id="A0A8H7IF82"/>
<feature type="domain" description="VPS37 C-terminal" evidence="6">
    <location>
        <begin position="151"/>
        <end position="213"/>
    </location>
</feature>
<dbReference type="GO" id="GO:0043162">
    <property type="term" value="P:ubiquitin-dependent protein catabolic process via the multivesicular body sorting pathway"/>
    <property type="evidence" value="ECO:0007669"/>
    <property type="project" value="TreeGrafter"/>
</dbReference>
<dbReference type="GO" id="GO:0006612">
    <property type="term" value="P:protein targeting to membrane"/>
    <property type="evidence" value="ECO:0007669"/>
    <property type="project" value="TreeGrafter"/>
</dbReference>
<dbReference type="Gene3D" id="1.10.287.660">
    <property type="entry name" value="Helix hairpin bin"/>
    <property type="match status" value="1"/>
</dbReference>
<dbReference type="PANTHER" id="PTHR13678">
    <property type="entry name" value="VACUOLAR PROTEIN SORTING-ASSOCIATED PROTEIN 37"/>
    <property type="match status" value="1"/>
</dbReference>
<feature type="domain" description="VPS37 C-terminal" evidence="6">
    <location>
        <begin position="45"/>
        <end position="132"/>
    </location>
</feature>
<dbReference type="InterPro" id="IPR029012">
    <property type="entry name" value="Helix_hairpin_bin_sf"/>
</dbReference>